<dbReference type="GeneID" id="5542247"/>
<keyword evidence="5" id="KW-0999">Mitochondrion inner membrane</keyword>
<dbReference type="InterPro" id="IPR013833">
    <property type="entry name" value="Cyt_c_oxidase_su3_a-hlx"/>
</dbReference>
<reference evidence="13" key="1">
    <citation type="journal article" date="2007" name="BMC Evol. Biol.">
        <title>Phylogenetic position of a whale-fall lancelet (Cephalochordata) inferred from whole mitochondrial genome sequences.</title>
        <authorList>
            <person name="Kon T."/>
            <person name="Nohara M."/>
            <person name="Yamanoue Y."/>
            <person name="Fujiwara Y."/>
            <person name="Nishida M."/>
            <person name="Nishikawa T."/>
        </authorList>
    </citation>
    <scope>NUCLEOTIDE SEQUENCE</scope>
</reference>
<feature type="transmembrane region" description="Helical" evidence="11">
    <location>
        <begin position="84"/>
        <end position="103"/>
    </location>
</feature>
<proteinExistence type="inferred from homology"/>
<feature type="transmembrane region" description="Helical" evidence="11">
    <location>
        <begin position="123"/>
        <end position="148"/>
    </location>
</feature>
<dbReference type="PANTHER" id="PTHR11403">
    <property type="entry name" value="CYTOCHROME C OXIDASE SUBUNIT III"/>
    <property type="match status" value="1"/>
</dbReference>
<keyword evidence="10 13" id="KW-0496">Mitochondrion</keyword>
<comment type="catalytic activity">
    <reaction evidence="9">
        <text>4 Fe(II)-[cytochrome c] + O2 + 8 H(+)(in) = 4 Fe(III)-[cytochrome c] + 2 H2O + 4 H(+)(out)</text>
        <dbReference type="Rhea" id="RHEA:11436"/>
        <dbReference type="Rhea" id="RHEA-COMP:10350"/>
        <dbReference type="Rhea" id="RHEA-COMP:14399"/>
        <dbReference type="ChEBI" id="CHEBI:15377"/>
        <dbReference type="ChEBI" id="CHEBI:15378"/>
        <dbReference type="ChEBI" id="CHEBI:15379"/>
        <dbReference type="ChEBI" id="CHEBI:29033"/>
        <dbReference type="ChEBI" id="CHEBI:29034"/>
        <dbReference type="EC" id="7.1.1.9"/>
    </reaction>
    <physiologicalReaction direction="left-to-right" evidence="9">
        <dbReference type="Rhea" id="RHEA:11437"/>
    </physiologicalReaction>
</comment>
<feature type="transmembrane region" description="Helical" evidence="11">
    <location>
        <begin position="192"/>
        <end position="220"/>
    </location>
</feature>
<gene>
    <name evidence="13" type="primary">cox3</name>
</gene>
<keyword evidence="4 10" id="KW-0812">Transmembrane</keyword>
<dbReference type="GO" id="GO:0004129">
    <property type="term" value="F:cytochrome-c oxidase activity"/>
    <property type="evidence" value="ECO:0007669"/>
    <property type="project" value="UniProtKB-EC"/>
</dbReference>
<dbReference type="FunFam" id="1.20.120.80:FF:000002">
    <property type="entry name" value="Cytochrome c oxidase subunit 3"/>
    <property type="match status" value="1"/>
</dbReference>
<dbReference type="GO" id="GO:0006123">
    <property type="term" value="P:mitochondrial electron transport, cytochrome c to oxygen"/>
    <property type="evidence" value="ECO:0007669"/>
    <property type="project" value="TreeGrafter"/>
</dbReference>
<comment type="similarity">
    <text evidence="2 10">Belongs to the cytochrome c oxidase subunit 3 family.</text>
</comment>
<dbReference type="InterPro" id="IPR035973">
    <property type="entry name" value="Cyt_c_oxidase_su3-like_sf"/>
</dbReference>
<feature type="domain" description="Heme-copper oxidase subunit III family profile" evidence="12">
    <location>
        <begin position="5"/>
        <end position="262"/>
    </location>
</feature>
<name>A7X7D7_9BRAN</name>
<evidence type="ECO:0000256" key="5">
    <source>
        <dbReference type="ARBA" id="ARBA00022792"/>
    </source>
</evidence>
<geneLocation type="mitochondrion" evidence="13"/>
<evidence type="ECO:0000256" key="10">
    <source>
        <dbReference type="RuleBase" id="RU003375"/>
    </source>
</evidence>
<evidence type="ECO:0000256" key="1">
    <source>
        <dbReference type="ARBA" id="ARBA00004448"/>
    </source>
</evidence>
<comment type="function">
    <text evidence="10">Component of the cytochrome c oxidase, the last enzyme in the mitochondrial electron transport chain which drives oxidative phosphorylation. The respiratory chain contains 3 multisubunit complexes succinate dehydrogenase (complex II, CII), ubiquinol-cytochrome c oxidoreductase (cytochrome b-c1 complex, complex III, CIII) and cytochrome c oxidase (complex IV, CIV), that cooperate to transfer electrons derived from NADH and succinate to molecular oxygen, creating an electrochemical gradient over the inner membrane that drives transmembrane transport and the ATP synthase. Cytochrome c oxidase is the component of the respiratory chain that catalyzes the reduction of oxygen to water. Electrons originating from reduced cytochrome c in the intermembrane space (IMS) are transferred via the dinuclear copper A center (CU(A)) of subunit 2 and heme A of subunit 1 to the active site in subunit 1, a binuclear center (BNC) formed by heme A3 and copper B (CU(B)). The BNC reduces molecular oxygen to 2 water molecules using 4 electrons from cytochrome c in the IMS and 4 protons from the mitochondrial matrix.</text>
</comment>
<dbReference type="Gene3D" id="1.20.120.80">
    <property type="entry name" value="Cytochrome c oxidase, subunit III, four-helix bundle"/>
    <property type="match status" value="1"/>
</dbReference>
<keyword evidence="7 11" id="KW-1133">Transmembrane helix</keyword>
<dbReference type="InterPro" id="IPR000298">
    <property type="entry name" value="Cyt_c_oxidase-like_su3"/>
</dbReference>
<dbReference type="SUPFAM" id="SSF81452">
    <property type="entry name" value="Cytochrome c oxidase subunit III-like"/>
    <property type="match status" value="1"/>
</dbReference>
<evidence type="ECO:0000256" key="7">
    <source>
        <dbReference type="ARBA" id="ARBA00022989"/>
    </source>
</evidence>
<evidence type="ECO:0000256" key="9">
    <source>
        <dbReference type="ARBA" id="ARBA00049512"/>
    </source>
</evidence>
<keyword evidence="8 11" id="KW-0472">Membrane</keyword>
<dbReference type="Pfam" id="PF00510">
    <property type="entry name" value="COX3"/>
    <property type="match status" value="1"/>
</dbReference>
<dbReference type="InterPro" id="IPR033945">
    <property type="entry name" value="Cyt_c_oxase_su3_dom"/>
</dbReference>
<dbReference type="EMBL" id="AP009353">
    <property type="protein sequence ID" value="BAF76611.1"/>
    <property type="molecule type" value="Genomic_DNA"/>
</dbReference>
<dbReference type="AlphaFoldDB" id="A7X7D7"/>
<evidence type="ECO:0000313" key="13">
    <source>
        <dbReference type="EMBL" id="BAF76611.1"/>
    </source>
</evidence>
<feature type="transmembrane region" description="Helical" evidence="11">
    <location>
        <begin position="241"/>
        <end position="261"/>
    </location>
</feature>
<evidence type="ECO:0000256" key="2">
    <source>
        <dbReference type="ARBA" id="ARBA00010581"/>
    </source>
</evidence>
<evidence type="ECO:0000256" key="11">
    <source>
        <dbReference type="SAM" id="Phobius"/>
    </source>
</evidence>
<dbReference type="CDD" id="cd01665">
    <property type="entry name" value="Cyt_c_Oxidase_III"/>
    <property type="match status" value="1"/>
</dbReference>
<feature type="transmembrane region" description="Helical" evidence="11">
    <location>
        <begin position="160"/>
        <end position="180"/>
    </location>
</feature>
<organism evidence="13">
    <name type="scientific">Asymmetron sp. A TK-2007</name>
    <dbReference type="NCBI Taxonomy" id="426588"/>
    <lineage>
        <taxon>Eukaryota</taxon>
        <taxon>Metazoa</taxon>
        <taxon>Chordata</taxon>
        <taxon>Cephalochordata</taxon>
        <taxon>Leptocardii</taxon>
        <taxon>Amphioxiformes</taxon>
        <taxon>Branchiostomatidae</taxon>
        <taxon>Asymmetron</taxon>
    </lineage>
</organism>
<dbReference type="GO" id="GO:0005743">
    <property type="term" value="C:mitochondrial inner membrane"/>
    <property type="evidence" value="ECO:0007669"/>
    <property type="project" value="UniProtKB-SubCell"/>
</dbReference>
<sequence>MTGYQTHPWHLVEPSPWPLVGGSAAFTLTVGLVMWFHYNSMVLLAVGLILMVMTMIQWWRDVVREATFQGCHTSYVMAGLRRGMVLFILSEVFFFLAFFWAFFHSSLAPTVEVGVTWPPAGIHPLNAFAVPLLNTAVLLSSGVTVTWAHHALLDGNRTEAIQALTFTVILGLYFTGLQAWEYYEAPFTIADGIYGSTFFVATGFHGLHVIIGSTFLLVCLIRQYLYHYTSSHHFGFEAAAWYWHFVDVVWLFLYVCIYWWGS</sequence>
<evidence type="ECO:0000256" key="4">
    <source>
        <dbReference type="ARBA" id="ARBA00022692"/>
    </source>
</evidence>
<evidence type="ECO:0000256" key="3">
    <source>
        <dbReference type="ARBA" id="ARBA00015944"/>
    </source>
</evidence>
<accession>A7X7D7</accession>
<dbReference type="RefSeq" id="YP_001434580.1">
    <property type="nucleotide sequence ID" value="NC_009775.1"/>
</dbReference>
<keyword evidence="6" id="KW-1278">Translocase</keyword>
<dbReference type="Gene3D" id="1.10.287.70">
    <property type="match status" value="1"/>
</dbReference>
<comment type="subcellular location">
    <subcellularLocation>
        <location evidence="1">Mitochondrion inner membrane</location>
        <topology evidence="1">Multi-pass membrane protein</topology>
    </subcellularLocation>
</comment>
<dbReference type="PANTHER" id="PTHR11403:SF7">
    <property type="entry name" value="CYTOCHROME C OXIDASE SUBUNIT 3"/>
    <property type="match status" value="1"/>
</dbReference>
<dbReference type="PROSITE" id="PS50253">
    <property type="entry name" value="COX3"/>
    <property type="match status" value="1"/>
</dbReference>
<dbReference type="InterPro" id="IPR024791">
    <property type="entry name" value="Cyt_c/ubiquinol_Oxase_su3"/>
</dbReference>
<evidence type="ECO:0000256" key="8">
    <source>
        <dbReference type="ARBA" id="ARBA00023136"/>
    </source>
</evidence>
<protein>
    <recommendedName>
        <fullName evidence="3 10">Cytochrome c oxidase subunit 3</fullName>
    </recommendedName>
</protein>
<evidence type="ECO:0000256" key="6">
    <source>
        <dbReference type="ARBA" id="ARBA00022967"/>
    </source>
</evidence>
<evidence type="ECO:0000259" key="12">
    <source>
        <dbReference type="PROSITE" id="PS50253"/>
    </source>
</evidence>
<dbReference type="CTD" id="4514"/>